<evidence type="ECO:0000313" key="3">
    <source>
        <dbReference type="Proteomes" id="UP001486565"/>
    </source>
</evidence>
<evidence type="ECO:0008006" key="4">
    <source>
        <dbReference type="Google" id="ProtNLM"/>
    </source>
</evidence>
<dbReference type="EMBL" id="CP121687">
    <property type="protein sequence ID" value="WZL69650.1"/>
    <property type="molecule type" value="Genomic_DNA"/>
</dbReference>
<dbReference type="RefSeq" id="WP_341876636.1">
    <property type="nucleotide sequence ID" value="NZ_CP121687.1"/>
</dbReference>
<keyword evidence="1" id="KW-0812">Transmembrane</keyword>
<feature type="transmembrane region" description="Helical" evidence="1">
    <location>
        <begin position="12"/>
        <end position="34"/>
    </location>
</feature>
<sequence>MMLKTNIDKLMNIVIVCLCVVMLICSLIFINMYMEAFTDYHYRSADDYIWYINDKKYSEMTIQMYLSKHVANPPEDLKECIAVAEYYKNASYYKMYSEVGENDKAKKYLSLMDENRKAVGSLSFAIEDINEELEIDSGKK</sequence>
<proteinExistence type="predicted"/>
<keyword evidence="1" id="KW-0472">Membrane</keyword>
<keyword evidence="3" id="KW-1185">Reference proteome</keyword>
<evidence type="ECO:0000313" key="2">
    <source>
        <dbReference type="EMBL" id="WZL69650.1"/>
    </source>
</evidence>
<gene>
    <name evidence="2" type="ORF">QBE51_12810</name>
</gene>
<reference evidence="2 3" key="1">
    <citation type="submission" date="2023-03" db="EMBL/GenBank/DDBJ databases">
        <title>Novel Species.</title>
        <authorList>
            <person name="Ma S."/>
        </authorList>
    </citation>
    <scope>NUCLEOTIDE SEQUENCE [LARGE SCALE GENOMIC DNA]</scope>
    <source>
        <strain evidence="2 3">LIND6LT2</strain>
    </source>
</reference>
<name>A0ABZ2Y378_9FIRM</name>
<keyword evidence="1" id="KW-1133">Transmembrane helix</keyword>
<accession>A0ABZ2Y378</accession>
<evidence type="ECO:0000256" key="1">
    <source>
        <dbReference type="SAM" id="Phobius"/>
    </source>
</evidence>
<dbReference type="Proteomes" id="UP001486565">
    <property type="component" value="Chromosome"/>
</dbReference>
<protein>
    <recommendedName>
        <fullName evidence="4">DUF4363 family protein</fullName>
    </recommendedName>
</protein>
<organism evidence="2 3">
    <name type="scientific">Defluviitalea saccharophila</name>
    <dbReference type="NCBI Taxonomy" id="879970"/>
    <lineage>
        <taxon>Bacteria</taxon>
        <taxon>Bacillati</taxon>
        <taxon>Bacillota</taxon>
        <taxon>Clostridia</taxon>
        <taxon>Lachnospirales</taxon>
        <taxon>Defluviitaleaceae</taxon>
        <taxon>Defluviitalea</taxon>
    </lineage>
</organism>